<protein>
    <submittedName>
        <fullName evidence="1">Uncharacterized protein</fullName>
    </submittedName>
</protein>
<sequence length="591" mass="62688">MTLTTTYPLTLSLSPVDANQNGILYVPNADGDSVAAENYFTLTIANNGSAPISLKGGEPVPDGQTTGAASLFVIYLPESIGADVLSSIRLNSPANWKLKTFTDDGNYLVICPGSDLALPAGGVISLTLAGFLAAPRQIPQKLTVNVLNADASAVGTGEYDFNIFIQQVPKKGNKDLSIESRTIDGNVVFITSGDNTANNENTIDFYILNSGRSLTAIPAKANQTYIRISFDTGNGMGDIAEAADLDGIAVSIQRAYENNFTLSFERIGQIPTWKFTSATDVFLNGGSNDRIEFDIQKLITHLPPGIAKCYIEYYNIPGYNDGYSDFTLTKEYPQAIITGFFASSYAIIGGTEIILQWETEGASYCTLEASTGSLLDENNQTIPAFQSFSAFESGVKIIPVPPAVIPASGGIVFSISLHAFSLDGRSNSKELGIQILPPTCNLSASNLNPVPPGTPITLNWTSQNARTVTIDQGIGNVKDSGEITVSPKNTTRYTLTATGLRTVSSSVVVTVDVLVINSFKPNAYVVGVGEPVTINWDTAFATSVTLNGAKVAATGSTDFSLNNFQTFTLVCQGKDGTSLTQSFDVEVTGAM</sequence>
<proteinExistence type="predicted"/>
<dbReference type="AlphaFoldDB" id="S3V376"/>
<reference evidence="1" key="1">
    <citation type="submission" date="2013-04" db="EMBL/GenBank/DDBJ databases">
        <authorList>
            <person name="Harkins D.M."/>
            <person name="Durkin A.S."/>
            <person name="Selengut J.D."/>
            <person name="Sanka R."/>
            <person name="DePew J."/>
            <person name="Purushe J."/>
            <person name="Ahmed A."/>
            <person name="van der Linden H."/>
            <person name="Goris M.G.A."/>
            <person name="Hartskeerl R.A."/>
            <person name="Vinetz J.M."/>
            <person name="Sutton G.G."/>
            <person name="Nelson W.C."/>
            <person name="Fouts D.E."/>
        </authorList>
    </citation>
    <scope>NUCLEOTIDE SEQUENCE [LARGE SCALE GENOMIC DNA]</scope>
    <source>
        <strain evidence="1">BUT 6</strain>
    </source>
</reference>
<dbReference type="STRING" id="1193011.LEP1GSC058_0065"/>
<gene>
    <name evidence="1" type="ORF">LEP1GSC058_0065</name>
</gene>
<comment type="caution">
    <text evidence="1">The sequence shown here is derived from an EMBL/GenBank/DDBJ whole genome shotgun (WGS) entry which is preliminary data.</text>
</comment>
<keyword evidence="2" id="KW-1185">Reference proteome</keyword>
<evidence type="ECO:0000313" key="1">
    <source>
        <dbReference type="EMBL" id="EPG75074.1"/>
    </source>
</evidence>
<dbReference type="EMBL" id="AKWZ02000004">
    <property type="protein sequence ID" value="EPG75074.1"/>
    <property type="molecule type" value="Genomic_DNA"/>
</dbReference>
<dbReference type="OrthoDB" id="311688at2"/>
<dbReference type="Proteomes" id="UP000014540">
    <property type="component" value="Unassembled WGS sequence"/>
</dbReference>
<organism evidence="1 2">
    <name type="scientific">Leptospira fainei serovar Hurstbridge str. BUT 6</name>
    <dbReference type="NCBI Taxonomy" id="1193011"/>
    <lineage>
        <taxon>Bacteria</taxon>
        <taxon>Pseudomonadati</taxon>
        <taxon>Spirochaetota</taxon>
        <taxon>Spirochaetia</taxon>
        <taxon>Leptospirales</taxon>
        <taxon>Leptospiraceae</taxon>
        <taxon>Leptospira</taxon>
    </lineage>
</organism>
<evidence type="ECO:0000313" key="2">
    <source>
        <dbReference type="Proteomes" id="UP000014540"/>
    </source>
</evidence>
<name>S3V376_9LEPT</name>
<accession>S3V376</accession>
<dbReference type="RefSeq" id="WP_016548784.1">
    <property type="nucleotide sequence ID" value="NZ_AKWZ02000004.1"/>
</dbReference>